<dbReference type="Proteomes" id="UP000252415">
    <property type="component" value="Unassembled WGS sequence"/>
</dbReference>
<name>A0A368VUD4_9BACL</name>
<evidence type="ECO:0000313" key="1">
    <source>
        <dbReference type="EMBL" id="RCW45475.1"/>
    </source>
</evidence>
<sequence length="287" mass="34221">MRSEQDQCEGSCFTYWTFLNALFIDFYQEGRMVAMIVYEKEESFILIAQHDHARVSGDLVSAWKDDLFSSSSRREEFIYAAYQHDSSWIDLDRMPLWNDAANCPFSFRDFPGNIRFFFYSKGLDHVQQTSEYAALLGSILYTTLAEKFRNEDTIPFVEREFARQSAIIERLQTDVKLLQMHAKALLLCDELSLFVCMEQPGTPREKYEWFANGFTYWFDRSEQTTLIADWKDQRTVELYPFPFRRNVETTVPFKEVRKQDIARYGISEAYQREPFREYKLLFQEKRN</sequence>
<proteinExistence type="predicted"/>
<comment type="caution">
    <text evidence="1">The sequence shown here is derived from an EMBL/GenBank/DDBJ whole genome shotgun (WGS) entry which is preliminary data.</text>
</comment>
<dbReference type="AlphaFoldDB" id="A0A368VUD4"/>
<accession>A0A368VUD4</accession>
<dbReference type="RefSeq" id="WP_181873554.1">
    <property type="nucleotide sequence ID" value="NZ_QPJD01000010.1"/>
</dbReference>
<dbReference type="EMBL" id="QPJD01000010">
    <property type="protein sequence ID" value="RCW45475.1"/>
    <property type="molecule type" value="Genomic_DNA"/>
</dbReference>
<organism evidence="1 2">
    <name type="scientific">Paenibacillus prosopidis</name>
    <dbReference type="NCBI Taxonomy" id="630520"/>
    <lineage>
        <taxon>Bacteria</taxon>
        <taxon>Bacillati</taxon>
        <taxon>Bacillota</taxon>
        <taxon>Bacilli</taxon>
        <taxon>Bacillales</taxon>
        <taxon>Paenibacillaceae</taxon>
        <taxon>Paenibacillus</taxon>
    </lineage>
</organism>
<dbReference type="InterPro" id="IPR024992">
    <property type="entry name" value="DUF3891"/>
</dbReference>
<gene>
    <name evidence="1" type="ORF">DFP97_11063</name>
</gene>
<keyword evidence="2" id="KW-1185">Reference proteome</keyword>
<dbReference type="Pfam" id="PF13030">
    <property type="entry name" value="DUF3891"/>
    <property type="match status" value="1"/>
</dbReference>
<evidence type="ECO:0000313" key="2">
    <source>
        <dbReference type="Proteomes" id="UP000252415"/>
    </source>
</evidence>
<protein>
    <submittedName>
        <fullName evidence="1">Uncharacterized protein DUF3891</fullName>
    </submittedName>
</protein>
<reference evidence="1 2" key="1">
    <citation type="submission" date="2018-07" db="EMBL/GenBank/DDBJ databases">
        <title>Genomic Encyclopedia of Type Strains, Phase III (KMG-III): the genomes of soil and plant-associated and newly described type strains.</title>
        <authorList>
            <person name="Whitman W."/>
        </authorList>
    </citation>
    <scope>NUCLEOTIDE SEQUENCE [LARGE SCALE GENOMIC DNA]</scope>
    <source>
        <strain evidence="1 2">CECT 7506</strain>
    </source>
</reference>